<dbReference type="GO" id="GO:0008168">
    <property type="term" value="F:methyltransferase activity"/>
    <property type="evidence" value="ECO:0007669"/>
    <property type="project" value="UniProtKB-KW"/>
</dbReference>
<dbReference type="InterPro" id="IPR029063">
    <property type="entry name" value="SAM-dependent_MTases_sf"/>
</dbReference>
<feature type="domain" description="Methyltransferase" evidence="1">
    <location>
        <begin position="48"/>
        <end position="143"/>
    </location>
</feature>
<dbReference type="Proteomes" id="UP000285456">
    <property type="component" value="Unassembled WGS sequence"/>
</dbReference>
<evidence type="ECO:0000259" key="1">
    <source>
        <dbReference type="Pfam" id="PF13649"/>
    </source>
</evidence>
<dbReference type="PANTHER" id="PTHR43667">
    <property type="entry name" value="CYCLOPROPANE-FATTY-ACYL-PHOSPHOLIPID SYNTHASE"/>
    <property type="match status" value="1"/>
</dbReference>
<dbReference type="EMBL" id="QWEH01000005">
    <property type="protein sequence ID" value="RHW32578.1"/>
    <property type="molecule type" value="Genomic_DNA"/>
</dbReference>
<dbReference type="PANTHER" id="PTHR43667:SF2">
    <property type="entry name" value="FATTY ACID C-METHYL TRANSFERASE"/>
    <property type="match status" value="1"/>
</dbReference>
<keyword evidence="2" id="KW-0808">Transferase</keyword>
<dbReference type="RefSeq" id="WP_095312194.1">
    <property type="nucleotide sequence ID" value="NZ_QWEH01000005.1"/>
</dbReference>
<dbReference type="GO" id="GO:0032259">
    <property type="term" value="P:methylation"/>
    <property type="evidence" value="ECO:0007669"/>
    <property type="project" value="UniProtKB-KW"/>
</dbReference>
<dbReference type="InterPro" id="IPR050723">
    <property type="entry name" value="CFA/CMAS"/>
</dbReference>
<dbReference type="Pfam" id="PF13649">
    <property type="entry name" value="Methyltransf_25"/>
    <property type="match status" value="1"/>
</dbReference>
<dbReference type="CDD" id="cd02440">
    <property type="entry name" value="AdoMet_MTases"/>
    <property type="match status" value="1"/>
</dbReference>
<dbReference type="Gene3D" id="2.20.25.110">
    <property type="entry name" value="S-adenosyl-L-methionine-dependent methyltransferases"/>
    <property type="match status" value="1"/>
</dbReference>
<dbReference type="SUPFAM" id="SSF53335">
    <property type="entry name" value="S-adenosyl-L-methionine-dependent methyltransferases"/>
    <property type="match status" value="1"/>
</dbReference>
<comment type="caution">
    <text evidence="2">The sequence shown here is derived from an EMBL/GenBank/DDBJ whole genome shotgun (WGS) entry which is preliminary data.</text>
</comment>
<dbReference type="Gene3D" id="3.40.50.150">
    <property type="entry name" value="Vaccinia Virus protein VP39"/>
    <property type="match status" value="1"/>
</dbReference>
<evidence type="ECO:0000313" key="2">
    <source>
        <dbReference type="EMBL" id="RHW32578.1"/>
    </source>
</evidence>
<keyword evidence="3" id="KW-1185">Reference proteome</keyword>
<reference evidence="2 3" key="1">
    <citation type="journal article" date="2007" name="Int. J. Syst. Evol. Microbiol.">
        <title>Oceanobacillus profundus sp. nov., isolated from a deep-sea sediment core.</title>
        <authorList>
            <person name="Kim Y.G."/>
            <person name="Choi D.H."/>
            <person name="Hyun S."/>
            <person name="Cho B.C."/>
        </authorList>
    </citation>
    <scope>NUCLEOTIDE SEQUENCE [LARGE SCALE GENOMIC DNA]</scope>
    <source>
        <strain evidence="2 3">DSM 18246</strain>
    </source>
</reference>
<sequence length="252" mass="29862">MKFFMEKWQSFFSSDYLKFSEEILTKDRTNDELQFLINNLELTGDAKILDLGCGQGRISIPLAKYGYNVTGLDASRDLLEEAKNRAKRESVSINFIYSDMRNMNYLNEYDAVINMGTAFGYVERQQDDEITLKNVYRALRPNGVFIQDLDNREAKVNNYNKQSWYYMNNKFVWNQREFNYLTGRWNEIIKWEEHGEEKEFLLNLRLYTASEIIHMNQISGLQLRDSFGYFNNQPYSATSPRMIMKYQKSKGV</sequence>
<proteinExistence type="predicted"/>
<protein>
    <submittedName>
        <fullName evidence="2">Class I SAM-dependent methyltransferase</fullName>
    </submittedName>
</protein>
<dbReference type="InterPro" id="IPR041698">
    <property type="entry name" value="Methyltransf_25"/>
</dbReference>
<evidence type="ECO:0000313" key="3">
    <source>
        <dbReference type="Proteomes" id="UP000285456"/>
    </source>
</evidence>
<name>A0A417YI38_9BACI</name>
<accession>A0A417YI38</accession>
<gene>
    <name evidence="2" type="ORF">D1B32_09615</name>
</gene>
<dbReference type="OrthoDB" id="9760689at2"/>
<dbReference type="AlphaFoldDB" id="A0A417YI38"/>
<keyword evidence="2" id="KW-0489">Methyltransferase</keyword>
<organism evidence="2 3">
    <name type="scientific">Oceanobacillus profundus</name>
    <dbReference type="NCBI Taxonomy" id="372463"/>
    <lineage>
        <taxon>Bacteria</taxon>
        <taxon>Bacillati</taxon>
        <taxon>Bacillota</taxon>
        <taxon>Bacilli</taxon>
        <taxon>Bacillales</taxon>
        <taxon>Bacillaceae</taxon>
        <taxon>Oceanobacillus</taxon>
    </lineage>
</organism>